<dbReference type="Pfam" id="PF13649">
    <property type="entry name" value="Methyltransf_25"/>
    <property type="match status" value="1"/>
</dbReference>
<dbReference type="InterPro" id="IPR041698">
    <property type="entry name" value="Methyltransf_25"/>
</dbReference>
<feature type="domain" description="Methyltransferase" evidence="2">
    <location>
        <begin position="14"/>
        <end position="94"/>
    </location>
</feature>
<evidence type="ECO:0000313" key="3">
    <source>
        <dbReference type="EMBL" id="GAG53641.1"/>
    </source>
</evidence>
<name>X1A029_9ZZZZ</name>
<gene>
    <name evidence="3" type="ORF">S01H4_18740</name>
</gene>
<dbReference type="Gene3D" id="3.40.50.150">
    <property type="entry name" value="Vaccinia Virus protein VP39"/>
    <property type="match status" value="1"/>
</dbReference>
<evidence type="ECO:0000259" key="2">
    <source>
        <dbReference type="Pfam" id="PF13649"/>
    </source>
</evidence>
<dbReference type="AlphaFoldDB" id="X1A029"/>
<dbReference type="EMBL" id="BART01008317">
    <property type="protein sequence ID" value="GAG53641.1"/>
    <property type="molecule type" value="Genomic_DNA"/>
</dbReference>
<keyword evidence="1" id="KW-0808">Transferase</keyword>
<sequence>MELVAGLVEGKSLLEVACGLGHLYPFVKNKVENYLGTDNSPAMIKKAIELQPNVNFKYGDIYDLSPFGKYDTVCCLNVLIHLPTSDNPIKEMWKHAGRCLIFSVPLSTSLKHETQRYGDGYVIFRWETWENILRIIGQLNGVKKVEKYPQEIRVRTGLKGRNSTIKVVRKSS</sequence>
<accession>X1A029</accession>
<dbReference type="GO" id="GO:0016740">
    <property type="term" value="F:transferase activity"/>
    <property type="evidence" value="ECO:0007669"/>
    <property type="project" value="UniProtKB-KW"/>
</dbReference>
<proteinExistence type="predicted"/>
<reference evidence="3" key="1">
    <citation type="journal article" date="2014" name="Front. Microbiol.">
        <title>High frequency of phylogenetically diverse reductive dehalogenase-homologous genes in deep subseafloor sedimentary metagenomes.</title>
        <authorList>
            <person name="Kawai M."/>
            <person name="Futagami T."/>
            <person name="Toyoda A."/>
            <person name="Takaki Y."/>
            <person name="Nishi S."/>
            <person name="Hori S."/>
            <person name="Arai W."/>
            <person name="Tsubouchi T."/>
            <person name="Morono Y."/>
            <person name="Uchiyama I."/>
            <person name="Ito T."/>
            <person name="Fujiyama A."/>
            <person name="Inagaki F."/>
            <person name="Takami H."/>
        </authorList>
    </citation>
    <scope>NUCLEOTIDE SEQUENCE</scope>
    <source>
        <strain evidence="3">Expedition CK06-06</strain>
    </source>
</reference>
<organism evidence="3">
    <name type="scientific">marine sediment metagenome</name>
    <dbReference type="NCBI Taxonomy" id="412755"/>
    <lineage>
        <taxon>unclassified sequences</taxon>
        <taxon>metagenomes</taxon>
        <taxon>ecological metagenomes</taxon>
    </lineage>
</organism>
<dbReference type="SUPFAM" id="SSF53335">
    <property type="entry name" value="S-adenosyl-L-methionine-dependent methyltransferases"/>
    <property type="match status" value="1"/>
</dbReference>
<protein>
    <recommendedName>
        <fullName evidence="2">Methyltransferase domain-containing protein</fullName>
    </recommendedName>
</protein>
<dbReference type="InterPro" id="IPR029063">
    <property type="entry name" value="SAM-dependent_MTases_sf"/>
</dbReference>
<comment type="caution">
    <text evidence="3">The sequence shown here is derived from an EMBL/GenBank/DDBJ whole genome shotgun (WGS) entry which is preliminary data.</text>
</comment>
<dbReference type="PANTHER" id="PTHR43861">
    <property type="entry name" value="TRANS-ACONITATE 2-METHYLTRANSFERASE-RELATED"/>
    <property type="match status" value="1"/>
</dbReference>
<evidence type="ECO:0000256" key="1">
    <source>
        <dbReference type="ARBA" id="ARBA00022679"/>
    </source>
</evidence>
<dbReference type="CDD" id="cd02440">
    <property type="entry name" value="AdoMet_MTases"/>
    <property type="match status" value="1"/>
</dbReference>